<sequence length="280" mass="32635">MTHSLYNYMPLKYFKLILENGLYFRFQRLFRDKCEGYMPKEKFDTLDPFLFDIATTIGVDNKIDAIKNARTLVYHASTSRKNDILVNCWHQNSKFSRKMWESYASNGVYIKTTSTSLISSIPKHLHGILEEDHKTGNLLHEIEYVDNHVEIPCQKFIDITINKGEHDIKLRKHESESEHRLIIDETKLNVLTGSIINKDTRVTGLEEHRIELEEKDIILNKNNGVIEGLYLKMHRPTLIEEIGIVGEKNLSVVQSLSREFNINPKIRIISEDYSSCRLVK</sequence>
<protein>
    <recommendedName>
        <fullName evidence="3">DUF2971 domain-containing protein</fullName>
    </recommendedName>
</protein>
<dbReference type="EMBL" id="CP140151">
    <property type="protein sequence ID" value="WQH09241.1"/>
    <property type="molecule type" value="Genomic_DNA"/>
</dbReference>
<evidence type="ECO:0008006" key="3">
    <source>
        <dbReference type="Google" id="ProtNLM"/>
    </source>
</evidence>
<organism evidence="1 2">
    <name type="scientific">Chromohalobacter canadensis</name>
    <dbReference type="NCBI Taxonomy" id="141389"/>
    <lineage>
        <taxon>Bacteria</taxon>
        <taxon>Pseudomonadati</taxon>
        <taxon>Pseudomonadota</taxon>
        <taxon>Gammaproteobacteria</taxon>
        <taxon>Oceanospirillales</taxon>
        <taxon>Halomonadaceae</taxon>
        <taxon>Chromohalobacter</taxon>
    </lineage>
</organism>
<proteinExistence type="predicted"/>
<evidence type="ECO:0000313" key="1">
    <source>
        <dbReference type="EMBL" id="WQH09241.1"/>
    </source>
</evidence>
<name>A0ABZ0YB18_9GAMM</name>
<reference evidence="1 2" key="1">
    <citation type="submission" date="2023-11" db="EMBL/GenBank/DDBJ databases">
        <title>MicrobeMod: A computational toolkit for identifying prokaryotic methylation and restriction-modification with nanopore sequencing.</title>
        <authorList>
            <person name="Crits-Christoph A."/>
            <person name="Kang S.C."/>
            <person name="Lee H."/>
            <person name="Ostrov N."/>
        </authorList>
    </citation>
    <scope>NUCLEOTIDE SEQUENCE [LARGE SCALE GENOMIC DNA]</scope>
    <source>
        <strain evidence="1 2">ATCC 43984</strain>
    </source>
</reference>
<accession>A0ABZ0YB18</accession>
<dbReference type="RefSeq" id="WP_246922111.1">
    <property type="nucleotide sequence ID" value="NZ_CP140151.1"/>
</dbReference>
<gene>
    <name evidence="1" type="ORF">SR908_00840</name>
</gene>
<keyword evidence="2" id="KW-1185">Reference proteome</keyword>
<evidence type="ECO:0000313" key="2">
    <source>
        <dbReference type="Proteomes" id="UP001321908"/>
    </source>
</evidence>
<dbReference type="Proteomes" id="UP001321908">
    <property type="component" value="Chromosome"/>
</dbReference>